<accession>A0A016UPX5</accession>
<dbReference type="OrthoDB" id="5900249at2759"/>
<evidence type="ECO:0000256" key="1">
    <source>
        <dbReference type="SAM" id="SignalP"/>
    </source>
</evidence>
<name>A0A016UPX5_9BILA</name>
<dbReference type="AlphaFoldDB" id="A0A016UPX5"/>
<feature type="signal peptide" evidence="1">
    <location>
        <begin position="1"/>
        <end position="23"/>
    </location>
</feature>
<comment type="caution">
    <text evidence="2">The sequence shown here is derived from an EMBL/GenBank/DDBJ whole genome shotgun (WGS) entry which is preliminary data.</text>
</comment>
<evidence type="ECO:0000313" key="2">
    <source>
        <dbReference type="EMBL" id="EYC17235.1"/>
    </source>
</evidence>
<evidence type="ECO:0000313" key="3">
    <source>
        <dbReference type="Proteomes" id="UP000024635"/>
    </source>
</evidence>
<organism evidence="2 3">
    <name type="scientific">Ancylostoma ceylanicum</name>
    <dbReference type="NCBI Taxonomy" id="53326"/>
    <lineage>
        <taxon>Eukaryota</taxon>
        <taxon>Metazoa</taxon>
        <taxon>Ecdysozoa</taxon>
        <taxon>Nematoda</taxon>
        <taxon>Chromadorea</taxon>
        <taxon>Rhabditida</taxon>
        <taxon>Rhabditina</taxon>
        <taxon>Rhabditomorpha</taxon>
        <taxon>Strongyloidea</taxon>
        <taxon>Ancylostomatidae</taxon>
        <taxon>Ancylostomatinae</taxon>
        <taxon>Ancylostoma</taxon>
    </lineage>
</organism>
<keyword evidence="3" id="KW-1185">Reference proteome</keyword>
<gene>
    <name evidence="2" type="primary">Acey_s0031.g2349</name>
    <name evidence="2" type="ORF">Y032_0031g2349</name>
</gene>
<dbReference type="Proteomes" id="UP000024635">
    <property type="component" value="Unassembled WGS sequence"/>
</dbReference>
<protein>
    <submittedName>
        <fullName evidence="2">Uncharacterized protein</fullName>
    </submittedName>
</protein>
<reference evidence="3" key="1">
    <citation type="journal article" date="2015" name="Nat. Genet.">
        <title>The genome and transcriptome of the zoonotic hookworm Ancylostoma ceylanicum identify infection-specific gene families.</title>
        <authorList>
            <person name="Schwarz E.M."/>
            <person name="Hu Y."/>
            <person name="Antoshechkin I."/>
            <person name="Miller M.M."/>
            <person name="Sternberg P.W."/>
            <person name="Aroian R.V."/>
        </authorList>
    </citation>
    <scope>NUCLEOTIDE SEQUENCE</scope>
    <source>
        <strain evidence="3">HY135</strain>
    </source>
</reference>
<sequence length="169" mass="19117">MDPGLIILLLLLVPFTSYFGNQARYINDDVSCALSEFFKDRQRRAVVKADLSAELMDSEELSVELRRATASPKSVLSILRSTRRVAPIQTTSMPSRRRPHGFPESVGLDSAPAFRAWSHSSDETDETRFSTSEISLESDSDEIGREFKISRRPRRERRGLVRVAVIDES</sequence>
<feature type="chain" id="PRO_5001492608" evidence="1">
    <location>
        <begin position="24"/>
        <end position="169"/>
    </location>
</feature>
<proteinExistence type="predicted"/>
<dbReference type="EMBL" id="JARK01001367">
    <property type="protein sequence ID" value="EYC17235.1"/>
    <property type="molecule type" value="Genomic_DNA"/>
</dbReference>
<keyword evidence="1" id="KW-0732">Signal</keyword>